<dbReference type="PANTHER" id="PTHR45964:SF9">
    <property type="entry name" value="SULFOTRANSFERASE"/>
    <property type="match status" value="1"/>
</dbReference>
<organism evidence="3 4">
    <name type="scientific">Armadillidium nasatum</name>
    <dbReference type="NCBI Taxonomy" id="96803"/>
    <lineage>
        <taxon>Eukaryota</taxon>
        <taxon>Metazoa</taxon>
        <taxon>Ecdysozoa</taxon>
        <taxon>Arthropoda</taxon>
        <taxon>Crustacea</taxon>
        <taxon>Multicrustacea</taxon>
        <taxon>Malacostraca</taxon>
        <taxon>Eumalacostraca</taxon>
        <taxon>Peracarida</taxon>
        <taxon>Isopoda</taxon>
        <taxon>Oniscidea</taxon>
        <taxon>Crinocheta</taxon>
        <taxon>Armadillidiidae</taxon>
        <taxon>Armadillidium</taxon>
    </lineage>
</organism>
<dbReference type="GO" id="GO:0008146">
    <property type="term" value="F:sulfotransferase activity"/>
    <property type="evidence" value="ECO:0007669"/>
    <property type="project" value="InterPro"/>
</dbReference>
<feature type="domain" description="Sulfotransferase" evidence="2">
    <location>
        <begin position="6"/>
        <end position="103"/>
    </location>
</feature>
<evidence type="ECO:0000259" key="2">
    <source>
        <dbReference type="Pfam" id="PF00685"/>
    </source>
</evidence>
<dbReference type="OrthoDB" id="6351622at2759"/>
<accession>A0A5N5SUP3</accession>
<comment type="caution">
    <text evidence="3">The sequence shown here is derived from an EMBL/GenBank/DDBJ whole genome shotgun (WGS) entry which is preliminary data.</text>
</comment>
<protein>
    <submittedName>
        <fullName evidence="3">WSC domain-containing protein 2</fullName>
    </submittedName>
</protein>
<dbReference type="AlphaFoldDB" id="A0A5N5SUP3"/>
<dbReference type="Pfam" id="PF00685">
    <property type="entry name" value="Sulfotransfer_1"/>
    <property type="match status" value="1"/>
</dbReference>
<dbReference type="EMBL" id="SEYY01020059">
    <property type="protein sequence ID" value="KAB7497635.1"/>
    <property type="molecule type" value="Genomic_DNA"/>
</dbReference>
<proteinExistence type="inferred from homology"/>
<reference evidence="3 4" key="1">
    <citation type="journal article" date="2019" name="PLoS Biol.">
        <title>Sex chromosomes control vertical transmission of feminizing Wolbachia symbionts in an isopod.</title>
        <authorList>
            <person name="Becking T."/>
            <person name="Chebbi M.A."/>
            <person name="Giraud I."/>
            <person name="Moumen B."/>
            <person name="Laverre T."/>
            <person name="Caubet Y."/>
            <person name="Peccoud J."/>
            <person name="Gilbert C."/>
            <person name="Cordaux R."/>
        </authorList>
    </citation>
    <scope>NUCLEOTIDE SEQUENCE [LARGE SCALE GENOMIC DNA]</scope>
    <source>
        <strain evidence="3">ANa2</strain>
        <tissue evidence="3">Whole body excluding digestive tract and cuticle</tissue>
    </source>
</reference>
<dbReference type="InterPro" id="IPR000863">
    <property type="entry name" value="Sulfotransferase_dom"/>
</dbReference>
<evidence type="ECO:0000313" key="3">
    <source>
        <dbReference type="EMBL" id="KAB7497635.1"/>
    </source>
</evidence>
<keyword evidence="4" id="KW-1185">Reference proteome</keyword>
<dbReference type="SUPFAM" id="SSF52540">
    <property type="entry name" value="P-loop containing nucleoside triphosphate hydrolases"/>
    <property type="match status" value="1"/>
</dbReference>
<dbReference type="InterPro" id="IPR027417">
    <property type="entry name" value="P-loop_NTPase"/>
</dbReference>
<dbReference type="Proteomes" id="UP000326759">
    <property type="component" value="Unassembled WGS sequence"/>
</dbReference>
<sequence>MNIEPTFLVSFPRSGNTWTRYLLECATGIFSGSVYDDKDTFNLGYKGELEPYQSGRTLVIKTHTHAFKNSPPVKLDGPTYVILLIRNPADALISYWSFKIARDSKEKDFYHYNIDSKTYKGLNLKENPLQELRRMLDFLEVKEDEKRISCLKKHMKGPAKRDHKELKIEAFTKSEKRLIAHSLANTLNLLRNRGIKPPKSYSKLILPENMAINLNNSFV</sequence>
<dbReference type="InterPro" id="IPR051589">
    <property type="entry name" value="Sialate-O-sulfotransferase"/>
</dbReference>
<dbReference type="PANTHER" id="PTHR45964">
    <property type="entry name" value="WSCD FAMILY MEMBER CG9164"/>
    <property type="match status" value="1"/>
</dbReference>
<gene>
    <name evidence="3" type="primary">Wscd2</name>
    <name evidence="3" type="ORF">Anas_07155</name>
</gene>
<evidence type="ECO:0000256" key="1">
    <source>
        <dbReference type="ARBA" id="ARBA00010236"/>
    </source>
</evidence>
<evidence type="ECO:0000313" key="4">
    <source>
        <dbReference type="Proteomes" id="UP000326759"/>
    </source>
</evidence>
<comment type="similarity">
    <text evidence="1">Belongs to the WSCD family.</text>
</comment>
<name>A0A5N5SUP3_9CRUS</name>
<dbReference type="Gene3D" id="3.40.50.300">
    <property type="entry name" value="P-loop containing nucleotide triphosphate hydrolases"/>
    <property type="match status" value="1"/>
</dbReference>